<dbReference type="InterPro" id="IPR036612">
    <property type="entry name" value="KH_dom_type_1_sf"/>
</dbReference>
<gene>
    <name evidence="3" type="ORF">SLOPH_1239</name>
</gene>
<dbReference type="Proteomes" id="UP000014978">
    <property type="component" value="Unassembled WGS sequence"/>
</dbReference>
<protein>
    <submittedName>
        <fullName evidence="3">KH domain containing protein</fullName>
    </submittedName>
</protein>
<dbReference type="GO" id="GO:0003723">
    <property type="term" value="F:RNA binding"/>
    <property type="evidence" value="ECO:0007669"/>
    <property type="project" value="UniProtKB-UniRule"/>
</dbReference>
<name>S7XSV5_SPRLO</name>
<reference evidence="4" key="1">
    <citation type="journal article" date="2013" name="PLoS Genet.">
        <title>The genome of Spraguea lophii and the basis of host-microsporidian interactions.</title>
        <authorList>
            <person name="Campbell S.E."/>
            <person name="Williams T.A."/>
            <person name="Yousuf A."/>
            <person name="Soanes D.M."/>
            <person name="Paszkiewicz K.H."/>
            <person name="Williams B.A.P."/>
        </authorList>
    </citation>
    <scope>NUCLEOTIDE SEQUENCE [LARGE SCALE GENOMIC DNA]</scope>
    <source>
        <strain evidence="4">42_110</strain>
    </source>
</reference>
<dbReference type="STRING" id="1358809.S7XSV5"/>
<dbReference type="PROSITE" id="PS50084">
    <property type="entry name" value="KH_TYPE_1"/>
    <property type="match status" value="2"/>
</dbReference>
<dbReference type="VEuPathDB" id="MicrosporidiaDB:SLOPH_1239"/>
<evidence type="ECO:0000313" key="3">
    <source>
        <dbReference type="EMBL" id="EPR79013.1"/>
    </source>
</evidence>
<proteinExistence type="predicted"/>
<dbReference type="AlphaFoldDB" id="S7XSV5"/>
<evidence type="ECO:0000259" key="2">
    <source>
        <dbReference type="SMART" id="SM00322"/>
    </source>
</evidence>
<dbReference type="Gene3D" id="3.30.1370.10">
    <property type="entry name" value="K Homology domain, type 1"/>
    <property type="match status" value="2"/>
</dbReference>
<dbReference type="InterPro" id="IPR004087">
    <property type="entry name" value="KH_dom"/>
</dbReference>
<dbReference type="Pfam" id="PF00013">
    <property type="entry name" value="KH_1"/>
    <property type="match status" value="2"/>
</dbReference>
<dbReference type="HOGENOM" id="CLU_386449_0_0_1"/>
<dbReference type="OrthoDB" id="2196204at2759"/>
<organism evidence="3 4">
    <name type="scientific">Spraguea lophii (strain 42_110)</name>
    <name type="common">Microsporidian parasite</name>
    <dbReference type="NCBI Taxonomy" id="1358809"/>
    <lineage>
        <taxon>Eukaryota</taxon>
        <taxon>Fungi</taxon>
        <taxon>Fungi incertae sedis</taxon>
        <taxon>Microsporidia</taxon>
        <taxon>Spragueidae</taxon>
        <taxon>Spraguea</taxon>
    </lineage>
</organism>
<keyword evidence="1" id="KW-0694">RNA-binding</keyword>
<comment type="caution">
    <text evidence="3">The sequence shown here is derived from an EMBL/GenBank/DDBJ whole genome shotgun (WGS) entry which is preliminary data.</text>
</comment>
<dbReference type="SMART" id="SM00322">
    <property type="entry name" value="KH"/>
    <property type="match status" value="1"/>
</dbReference>
<dbReference type="SUPFAM" id="SSF54791">
    <property type="entry name" value="Eukaryotic type KH-domain (KH-domain type I)"/>
    <property type="match status" value="2"/>
</dbReference>
<dbReference type="InParanoid" id="S7XSV5"/>
<sequence length="715" mass="84240">MTCFSFTNLFYKYYKIFLIGKIIMLENNKNKFEEEMFFDLEYKVNINIGNEIDLENSENISSTENIRESNVNSSQTLVKNEKEENNISNSECKNVEDEIYIKETNSYKHINKDISGISMPEEIKNKIINESVQALKRSFIENGNILCVRNTDGGVVKINNLTNIGRVNFYRFLKRGYLQRTTFEIPKCLYNFKDEIIVFIKKMGRESNSVIYLDISSNICISIFGREKDVNKCYINSLKYIQHLFNYEFKIEKGYFNFRDNYNRMKKDINDNEDQTPSMLYFGSRIDNNTILVSRYFNLISTPVVHTVFRVDSAKYFFLLQYDILKIENILNCYSCYLETNIKTNKITEFKIIGFDDIDILKCKNKILMLFFEINKLIIPLEKVSFVDKALFFKYKNTNTRVVVGYQITINQILINSKVDCNLQVELNRELEDFLCGKKNGKVNKIIKETGCSIVLKNRLKDSDEIYFLISGWSTNVSRAIELLKLEYPEKLAFFLHEKHHKRIIGFGGKNIQKIMKKHGVYIKFMGEDEKKEFGYNGNVIIKTPRKNISSLEKMKNEILLLADEKIEEKSTLKMKRLPYFDFFDFNISNYKLEYKYVTVQTNLNTKPRYMKIFDKDNETPGDIVLKLRDGSIFIKRYGKVQNEVNSINWCTRNINNSFGLFNGNLFHKYEPFFYTDKTSDENIEFRDRDKNDISVGSTMTVGFQDNKEDNKSMK</sequence>
<dbReference type="InterPro" id="IPR004088">
    <property type="entry name" value="KH_dom_type_1"/>
</dbReference>
<keyword evidence="4" id="KW-1185">Reference proteome</keyword>
<evidence type="ECO:0000256" key="1">
    <source>
        <dbReference type="PROSITE-ProRule" id="PRU00117"/>
    </source>
</evidence>
<evidence type="ECO:0000313" key="4">
    <source>
        <dbReference type="Proteomes" id="UP000014978"/>
    </source>
</evidence>
<feature type="domain" description="K Homology" evidence="2">
    <location>
        <begin position="488"/>
        <end position="561"/>
    </location>
</feature>
<accession>S7XSV5</accession>
<dbReference type="OMA" id="CTRNINN"/>
<dbReference type="EMBL" id="ATCN01000444">
    <property type="protein sequence ID" value="EPR79013.1"/>
    <property type="molecule type" value="Genomic_DNA"/>
</dbReference>